<dbReference type="NCBIfam" id="TIGR04131">
    <property type="entry name" value="Bac_Flav_CTERM"/>
    <property type="match status" value="1"/>
</dbReference>
<keyword evidence="4" id="KW-1185">Reference proteome</keyword>
<dbReference type="PANTHER" id="PTHR46534">
    <property type="entry name" value="IGGFC_BINDING DOMAIN-CONTAINING PROTEIN"/>
    <property type="match status" value="1"/>
</dbReference>
<reference evidence="3 4" key="1">
    <citation type="submission" date="2018-06" db="EMBL/GenBank/DDBJ databases">
        <title>Flavobacterium tibetense sp. nov., isolated from a wetland YonghuCo on Tibetan Plateau.</title>
        <authorList>
            <person name="Xing P."/>
            <person name="Phurbu D."/>
            <person name="Lu H."/>
        </authorList>
    </citation>
    <scope>NUCLEOTIDE SEQUENCE [LARGE SCALE GENOMIC DNA]</scope>
    <source>
        <strain evidence="3 4">YH5</strain>
    </source>
</reference>
<accession>A0A365NZ38</accession>
<dbReference type="PANTHER" id="PTHR46534:SF1">
    <property type="entry name" value="IGGFC-BINDING PROTEIN N-TERMINAL DOMAIN-CONTAINING PROTEIN"/>
    <property type="match status" value="1"/>
</dbReference>
<keyword evidence="1" id="KW-0732">Signal</keyword>
<feature type="domain" description="IgGFc-binding protein N-terminal" evidence="2">
    <location>
        <begin position="135"/>
        <end position="439"/>
    </location>
</feature>
<dbReference type="InterPro" id="IPR035234">
    <property type="entry name" value="IgGFc-bd_N"/>
</dbReference>
<organism evidence="3 4">
    <name type="scientific">Flavobacterium tibetense</name>
    <dbReference type="NCBI Taxonomy" id="2233533"/>
    <lineage>
        <taxon>Bacteria</taxon>
        <taxon>Pseudomonadati</taxon>
        <taxon>Bacteroidota</taxon>
        <taxon>Flavobacteriia</taxon>
        <taxon>Flavobacteriales</taxon>
        <taxon>Flavobacteriaceae</taxon>
        <taxon>Flavobacterium</taxon>
    </lineage>
</organism>
<feature type="chain" id="PRO_5016586465" description="IgGFc-binding protein N-terminal domain-containing protein" evidence="1">
    <location>
        <begin position="20"/>
        <end position="1157"/>
    </location>
</feature>
<dbReference type="InterPro" id="IPR026341">
    <property type="entry name" value="T9SS_type_B"/>
</dbReference>
<evidence type="ECO:0000256" key="1">
    <source>
        <dbReference type="SAM" id="SignalP"/>
    </source>
</evidence>
<evidence type="ECO:0000313" key="3">
    <source>
        <dbReference type="EMBL" id="RBA27479.1"/>
    </source>
</evidence>
<evidence type="ECO:0000313" key="4">
    <source>
        <dbReference type="Proteomes" id="UP000253319"/>
    </source>
</evidence>
<protein>
    <recommendedName>
        <fullName evidence="2">IgGFc-binding protein N-terminal domain-containing protein</fullName>
    </recommendedName>
</protein>
<comment type="caution">
    <text evidence="3">The sequence shown here is derived from an EMBL/GenBank/DDBJ whole genome shotgun (WGS) entry which is preliminary data.</text>
</comment>
<dbReference type="EMBL" id="QLST01000018">
    <property type="protein sequence ID" value="RBA27479.1"/>
    <property type="molecule type" value="Genomic_DNA"/>
</dbReference>
<proteinExistence type="predicted"/>
<feature type="signal peptide" evidence="1">
    <location>
        <begin position="1"/>
        <end position="19"/>
    </location>
</feature>
<name>A0A365NZ38_9FLAO</name>
<dbReference type="OrthoDB" id="9765926at2"/>
<evidence type="ECO:0000259" key="2">
    <source>
        <dbReference type="Pfam" id="PF17517"/>
    </source>
</evidence>
<dbReference type="Proteomes" id="UP000253319">
    <property type="component" value="Unassembled WGS sequence"/>
</dbReference>
<sequence length="1157" mass="125070">MKKFIVIITFLSLSTNVFAQLSNRHWIPPLHARQANLVEDHYLYLSTPVASPIQVVVKLGNGTPIIGSPFTISQGNPITIELGFSQPSIMFSNTNEVNTPVIDKGLILESTKDFYASFRVRSQNHAEILVSKGKTALGTSFRIGSVPQEYDSGIRNFVTSFMATEDNTTVSVSDYESDVVFITPSGDNSYASQTFNLNKGQSVVLAGNSSYPSNLTGFVGALITSDKPIVVNTGNATGGAGPSPGGGNSGQDFNLDQIVPVEKVGKEYIIVKGNGSSNSEFPLIIATENNTEIFVNGNPLPEVVMQAGDFYKVPNGFYQGTTSQNIYVNSSKPIYMYQVLAGSTSDATSGLNFIPPLSCFFQKSVDLIPDVDNIGGIQYQSDVFILTTTGSSVSINGNITTVIPENVLGNPNWVTYRISNMQGNVVVTSTGPLAVGVFGFSGAAGFAGYYSGFGSEPEDSETIICTNNIINLFERIPGNPEPGGTWIVPDGAPLLNGDLFNPSINIEGLYTYSFSILCEGEQLNTSISIDVSLEEGPNPGNNTSINFCSSDPVLDLTTLLGSSLTPGGTWSYNGIARPNGLFDPAIDLSGNYTYTLEATSVCEATSATVSVTINPSPILSTIQPLLVCDDNLPSDTDGETYFLLTNKNTEIIGTQTNVNVKYFANEIDAIANNSNNITNIRATSNTIIYYTITNQFNCFTVGSFELIVAPLPIVNSIVNLKQCDTDTDAITDFNLIQANSILSDDFINLAFTYHTSEINAFNNTGLVSNPTQFNASNGSIVWARIENENGCFRTARVNLLVSTTSLNSSNAFTITECDDLIDANNTFNDGIDVFDLTPAFNYFLSLFPTNQNLILNFYENASDALSESNPITNLSAYRNTVPNTHNLWVRIDSTINNECIGLGDFLTLIVNPLPNINLGDDFVLCVDPITGLGSQIIDATPSEPGNYSYVWNPINPNGNSPFYDVTQGGNYSVIVTNNITDCVNSDSIIANFSSEPAIFSAEVATPAFSSGSTTIVAMASGGFGEYEYSLNLVDWQSSNVFTDLPNGSYVVYVRDIQGCGLLNSGTLFALTYPNFFTPNGDGYHDTWNIANLDPSYEAKIFIYDRYGKLIRQVNPNGEGWDGTFAGQLLPATDYWFRIEYKENGTAKEFKSHFSLIR</sequence>
<dbReference type="Pfam" id="PF13585">
    <property type="entry name" value="CHU_C"/>
    <property type="match status" value="1"/>
</dbReference>
<dbReference type="Pfam" id="PF17517">
    <property type="entry name" value="IgGFc_binding"/>
    <property type="match status" value="1"/>
</dbReference>
<dbReference type="AlphaFoldDB" id="A0A365NZ38"/>
<gene>
    <name evidence="3" type="ORF">DPN68_11835</name>
</gene>
<dbReference type="RefSeq" id="WP_113989856.1">
    <property type="nucleotide sequence ID" value="NZ_QLST01000018.1"/>
</dbReference>